<comment type="caution">
    <text evidence="3">The sequence shown here is derived from an EMBL/GenBank/DDBJ whole genome shotgun (WGS) entry which is preliminary data.</text>
</comment>
<dbReference type="InterPro" id="IPR050266">
    <property type="entry name" value="AB_hydrolase_sf"/>
</dbReference>
<dbReference type="InterPro" id="IPR029058">
    <property type="entry name" value="AB_hydrolase_fold"/>
</dbReference>
<dbReference type="PRINTS" id="PR00111">
    <property type="entry name" value="ABHYDROLASE"/>
</dbReference>
<name>A0ABW2XVB6_9ACTN</name>
<dbReference type="InterPro" id="IPR000073">
    <property type="entry name" value="AB_hydrolase_1"/>
</dbReference>
<keyword evidence="1 3" id="KW-0378">Hydrolase</keyword>
<dbReference type="Pfam" id="PF00561">
    <property type="entry name" value="Abhydrolase_1"/>
    <property type="match status" value="1"/>
</dbReference>
<dbReference type="Proteomes" id="UP001597063">
    <property type="component" value="Unassembled WGS sequence"/>
</dbReference>
<protein>
    <submittedName>
        <fullName evidence="3">Alpha/beta fold hydrolase</fullName>
    </submittedName>
</protein>
<dbReference type="EMBL" id="JBHTGP010000018">
    <property type="protein sequence ID" value="MFD0690198.1"/>
    <property type="molecule type" value="Genomic_DNA"/>
</dbReference>
<dbReference type="PANTHER" id="PTHR43798:SF31">
    <property type="entry name" value="AB HYDROLASE SUPERFAMILY PROTEIN YCLE"/>
    <property type="match status" value="1"/>
</dbReference>
<accession>A0ABW2XVB6</accession>
<feature type="domain" description="AB hydrolase-1" evidence="2">
    <location>
        <begin position="22"/>
        <end position="247"/>
    </location>
</feature>
<sequence length="260" mass="27507">MPSIPVADATVHYEVEGAGPGLVLVHGTQGDAESNWGHLVERFSADRTVIRPDLSGSGKTVDQGGELTVDLLAGQVAAVAGAAAGGEPVDVVGFSLGAVVAAATGALHPALVRRLVLVAGWAHTGDARQRLMFELWRDLDRADFQLFNRLAVLSGFSPAFLETIGADGIRAAVATGAREPGIDRQIDLDLRVDIRDLLPRITAPTLVIGLAQDQMIPAFGPTDLHERIPGSRYSEIDSGHLVLFERPDDLVEAVKDFVAD</sequence>
<evidence type="ECO:0000313" key="4">
    <source>
        <dbReference type="Proteomes" id="UP001597063"/>
    </source>
</evidence>
<organism evidence="3 4">
    <name type="scientific">Actinomadura fibrosa</name>
    <dbReference type="NCBI Taxonomy" id="111802"/>
    <lineage>
        <taxon>Bacteria</taxon>
        <taxon>Bacillati</taxon>
        <taxon>Actinomycetota</taxon>
        <taxon>Actinomycetes</taxon>
        <taxon>Streptosporangiales</taxon>
        <taxon>Thermomonosporaceae</taxon>
        <taxon>Actinomadura</taxon>
    </lineage>
</organism>
<reference evidence="4" key="1">
    <citation type="journal article" date="2019" name="Int. J. Syst. Evol. Microbiol.">
        <title>The Global Catalogue of Microorganisms (GCM) 10K type strain sequencing project: providing services to taxonomists for standard genome sequencing and annotation.</title>
        <authorList>
            <consortium name="The Broad Institute Genomics Platform"/>
            <consortium name="The Broad Institute Genome Sequencing Center for Infectious Disease"/>
            <person name="Wu L."/>
            <person name="Ma J."/>
        </authorList>
    </citation>
    <scope>NUCLEOTIDE SEQUENCE [LARGE SCALE GENOMIC DNA]</scope>
    <source>
        <strain evidence="4">JCM 9371</strain>
    </source>
</reference>
<proteinExistence type="predicted"/>
<dbReference type="GO" id="GO:0016787">
    <property type="term" value="F:hydrolase activity"/>
    <property type="evidence" value="ECO:0007669"/>
    <property type="project" value="UniProtKB-KW"/>
</dbReference>
<dbReference type="PANTHER" id="PTHR43798">
    <property type="entry name" value="MONOACYLGLYCEROL LIPASE"/>
    <property type="match status" value="1"/>
</dbReference>
<dbReference type="SUPFAM" id="SSF53474">
    <property type="entry name" value="alpha/beta-Hydrolases"/>
    <property type="match status" value="1"/>
</dbReference>
<evidence type="ECO:0000259" key="2">
    <source>
        <dbReference type="Pfam" id="PF00561"/>
    </source>
</evidence>
<evidence type="ECO:0000256" key="1">
    <source>
        <dbReference type="ARBA" id="ARBA00022801"/>
    </source>
</evidence>
<dbReference type="RefSeq" id="WP_131760821.1">
    <property type="nucleotide sequence ID" value="NZ_CAACUY010000131.1"/>
</dbReference>
<gene>
    <name evidence="3" type="ORF">ACFQZM_37315</name>
</gene>
<evidence type="ECO:0000313" key="3">
    <source>
        <dbReference type="EMBL" id="MFD0690198.1"/>
    </source>
</evidence>
<dbReference type="Gene3D" id="3.40.50.1820">
    <property type="entry name" value="alpha/beta hydrolase"/>
    <property type="match status" value="1"/>
</dbReference>
<keyword evidence="4" id="KW-1185">Reference proteome</keyword>